<evidence type="ECO:0000256" key="2">
    <source>
        <dbReference type="ARBA" id="ARBA00023015"/>
    </source>
</evidence>
<proteinExistence type="predicted"/>
<feature type="compositionally biased region" description="Polar residues" evidence="6">
    <location>
        <begin position="73"/>
        <end position="91"/>
    </location>
</feature>
<dbReference type="InterPro" id="IPR017930">
    <property type="entry name" value="Myb_dom"/>
</dbReference>
<dbReference type="InterPro" id="IPR017884">
    <property type="entry name" value="SANT_dom"/>
</dbReference>
<keyword evidence="4" id="KW-0804">Transcription</keyword>
<dbReference type="CDD" id="cd00167">
    <property type="entry name" value="SANT"/>
    <property type="match status" value="1"/>
</dbReference>
<evidence type="ECO:0000256" key="5">
    <source>
        <dbReference type="ARBA" id="ARBA00023242"/>
    </source>
</evidence>
<dbReference type="GO" id="GO:0005634">
    <property type="term" value="C:nucleus"/>
    <property type="evidence" value="ECO:0007669"/>
    <property type="project" value="UniProtKB-SubCell"/>
</dbReference>
<dbReference type="Proteomes" id="UP001603857">
    <property type="component" value="Unassembled WGS sequence"/>
</dbReference>
<feature type="domain" description="SANT" evidence="7">
    <location>
        <begin position="140"/>
        <end position="189"/>
    </location>
</feature>
<feature type="region of interest" description="Disordered" evidence="6">
    <location>
        <begin position="50"/>
        <end position="133"/>
    </location>
</feature>
<keyword evidence="2" id="KW-0805">Transcription regulation</keyword>
<evidence type="ECO:0000259" key="7">
    <source>
        <dbReference type="PROSITE" id="PS51293"/>
    </source>
</evidence>
<dbReference type="PANTHER" id="PTHR44191:SF69">
    <property type="entry name" value="MYB-LIKE DNA-BINDING DOMAIN, SHAQKYF CLASS PROTEIN"/>
    <property type="match status" value="1"/>
</dbReference>
<evidence type="ECO:0000313" key="10">
    <source>
        <dbReference type="Proteomes" id="UP001603857"/>
    </source>
</evidence>
<evidence type="ECO:0000313" key="9">
    <source>
        <dbReference type="EMBL" id="KAL2335938.1"/>
    </source>
</evidence>
<dbReference type="PROSITE" id="PS51294">
    <property type="entry name" value="HTH_MYB"/>
    <property type="match status" value="1"/>
</dbReference>
<dbReference type="FunFam" id="1.10.10.60:FF:000009">
    <property type="entry name" value="transcription factor MYB1R1"/>
    <property type="match status" value="1"/>
</dbReference>
<dbReference type="InterPro" id="IPR009057">
    <property type="entry name" value="Homeodomain-like_sf"/>
</dbReference>
<dbReference type="InterPro" id="IPR052245">
    <property type="entry name" value="Plant_Stress_Dev_TF"/>
</dbReference>
<dbReference type="PANTHER" id="PTHR44191">
    <property type="entry name" value="TRANSCRIPTION FACTOR KUA1"/>
    <property type="match status" value="1"/>
</dbReference>
<organism evidence="9 10">
    <name type="scientific">Flemingia macrophylla</name>
    <dbReference type="NCBI Taxonomy" id="520843"/>
    <lineage>
        <taxon>Eukaryota</taxon>
        <taxon>Viridiplantae</taxon>
        <taxon>Streptophyta</taxon>
        <taxon>Embryophyta</taxon>
        <taxon>Tracheophyta</taxon>
        <taxon>Spermatophyta</taxon>
        <taxon>Magnoliopsida</taxon>
        <taxon>eudicotyledons</taxon>
        <taxon>Gunneridae</taxon>
        <taxon>Pentapetalae</taxon>
        <taxon>rosids</taxon>
        <taxon>fabids</taxon>
        <taxon>Fabales</taxon>
        <taxon>Fabaceae</taxon>
        <taxon>Papilionoideae</taxon>
        <taxon>50 kb inversion clade</taxon>
        <taxon>NPAAA clade</taxon>
        <taxon>indigoferoid/millettioid clade</taxon>
        <taxon>Phaseoleae</taxon>
        <taxon>Flemingia</taxon>
    </lineage>
</organism>
<dbReference type="EMBL" id="JBGMDY010000004">
    <property type="protein sequence ID" value="KAL2335938.1"/>
    <property type="molecule type" value="Genomic_DNA"/>
</dbReference>
<dbReference type="NCBIfam" id="TIGR01557">
    <property type="entry name" value="myb_SHAQKYF"/>
    <property type="match status" value="1"/>
</dbReference>
<gene>
    <name evidence="9" type="ORF">Fmac_010384</name>
</gene>
<dbReference type="SMART" id="SM00717">
    <property type="entry name" value="SANT"/>
    <property type="match status" value="1"/>
</dbReference>
<evidence type="ECO:0000256" key="1">
    <source>
        <dbReference type="ARBA" id="ARBA00004123"/>
    </source>
</evidence>
<dbReference type="PROSITE" id="PS51293">
    <property type="entry name" value="SANT"/>
    <property type="match status" value="1"/>
</dbReference>
<evidence type="ECO:0000259" key="8">
    <source>
        <dbReference type="PROSITE" id="PS51294"/>
    </source>
</evidence>
<feature type="compositionally biased region" description="Low complexity" evidence="6">
    <location>
        <begin position="95"/>
        <end position="109"/>
    </location>
</feature>
<evidence type="ECO:0000256" key="3">
    <source>
        <dbReference type="ARBA" id="ARBA00023125"/>
    </source>
</evidence>
<comment type="subcellular location">
    <subcellularLocation>
        <location evidence="1">Nucleus</location>
    </subcellularLocation>
</comment>
<keyword evidence="10" id="KW-1185">Reference proteome</keyword>
<reference evidence="9 10" key="1">
    <citation type="submission" date="2024-08" db="EMBL/GenBank/DDBJ databases">
        <title>Insights into the chromosomal genome structure of Flemingia macrophylla.</title>
        <authorList>
            <person name="Ding Y."/>
            <person name="Zhao Y."/>
            <person name="Bi W."/>
            <person name="Wu M."/>
            <person name="Zhao G."/>
            <person name="Gong Y."/>
            <person name="Li W."/>
            <person name="Zhang P."/>
        </authorList>
    </citation>
    <scope>NUCLEOTIDE SEQUENCE [LARGE SCALE GENOMIC DNA]</scope>
    <source>
        <strain evidence="9">DYQJB</strain>
        <tissue evidence="9">Leaf</tissue>
    </source>
</reference>
<keyword evidence="5" id="KW-0539">Nucleus</keyword>
<dbReference type="InterPro" id="IPR001005">
    <property type="entry name" value="SANT/Myb"/>
</dbReference>
<dbReference type="GO" id="GO:0006355">
    <property type="term" value="P:regulation of DNA-templated transcription"/>
    <property type="evidence" value="ECO:0007669"/>
    <property type="project" value="UniProtKB-ARBA"/>
</dbReference>
<dbReference type="SUPFAM" id="SSF46689">
    <property type="entry name" value="Homeodomain-like"/>
    <property type="match status" value="1"/>
</dbReference>
<dbReference type="AlphaFoldDB" id="A0ABD1MJE8"/>
<keyword evidence="3" id="KW-0238">DNA-binding</keyword>
<sequence>MALMSFDDEMETLFATLPDLFQEVATPITPSENTNADHHHHQDSLIQFFNLAGQSPPPPPPQGNNGIWHAPSSIHQNQNEAPHVQQHSPPLQRTPAVARSPAAERSSSETGTNIRKRRVEPSRDDGSSSSSVFVPRKRVRWTEVEHKLFLLGLEKCGKGDWVNISRRYVKTKTSTQIASHAQKYYLRLDCKKDKRRRRRSIHDISLQDRRRLSHHIRRHLPSPNTIIRQHLNQMHHSLPRHIHQPNLPPSANLGMQQLNNLILQPHLPMQQLNSVHNLVPSDNHQHNNGATSTNLPMQQLNNAHNLISRDSHQQNLATSTNLPMQVSRNNDPQNWVRSPNVPHSVPPHINQHSLAPSTNFTVQQLDSTRHPNSGDIYQQYWTSINIAMQRLRGMASHEPTNQYATAKRWT</sequence>
<feature type="domain" description="HTH myb-type" evidence="8">
    <location>
        <begin position="136"/>
        <end position="189"/>
    </location>
</feature>
<evidence type="ECO:0000256" key="6">
    <source>
        <dbReference type="SAM" id="MobiDB-lite"/>
    </source>
</evidence>
<accession>A0ABD1MJE8</accession>
<dbReference type="Pfam" id="PF00249">
    <property type="entry name" value="Myb_DNA-binding"/>
    <property type="match status" value="1"/>
</dbReference>
<dbReference type="InterPro" id="IPR006447">
    <property type="entry name" value="Myb_dom_plants"/>
</dbReference>
<evidence type="ECO:0000256" key="4">
    <source>
        <dbReference type="ARBA" id="ARBA00023163"/>
    </source>
</evidence>
<name>A0ABD1MJE8_9FABA</name>
<dbReference type="GO" id="GO:0003677">
    <property type="term" value="F:DNA binding"/>
    <property type="evidence" value="ECO:0007669"/>
    <property type="project" value="UniProtKB-KW"/>
</dbReference>
<dbReference type="Gene3D" id="1.10.10.60">
    <property type="entry name" value="Homeodomain-like"/>
    <property type="match status" value="1"/>
</dbReference>
<comment type="caution">
    <text evidence="9">The sequence shown here is derived from an EMBL/GenBank/DDBJ whole genome shotgun (WGS) entry which is preliminary data.</text>
</comment>
<protein>
    <submittedName>
        <fullName evidence="9">Uncharacterized protein</fullName>
    </submittedName>
</protein>